<feature type="region of interest" description="Disordered" evidence="1">
    <location>
        <begin position="1"/>
        <end position="31"/>
    </location>
</feature>
<proteinExistence type="predicted"/>
<dbReference type="AlphaFoldDB" id="A0A7J0FZX0"/>
<evidence type="ECO:0000256" key="1">
    <source>
        <dbReference type="SAM" id="MobiDB-lite"/>
    </source>
</evidence>
<accession>A0A7J0FZX0</accession>
<protein>
    <submittedName>
        <fullName evidence="2">Uncharacterized protein</fullName>
    </submittedName>
</protein>
<organism evidence="2 3">
    <name type="scientific">Actinidia rufa</name>
    <dbReference type="NCBI Taxonomy" id="165716"/>
    <lineage>
        <taxon>Eukaryota</taxon>
        <taxon>Viridiplantae</taxon>
        <taxon>Streptophyta</taxon>
        <taxon>Embryophyta</taxon>
        <taxon>Tracheophyta</taxon>
        <taxon>Spermatophyta</taxon>
        <taxon>Magnoliopsida</taxon>
        <taxon>eudicotyledons</taxon>
        <taxon>Gunneridae</taxon>
        <taxon>Pentapetalae</taxon>
        <taxon>asterids</taxon>
        <taxon>Ericales</taxon>
        <taxon>Actinidiaceae</taxon>
        <taxon>Actinidia</taxon>
    </lineage>
</organism>
<comment type="caution">
    <text evidence="2">The sequence shown here is derived from an EMBL/GenBank/DDBJ whole genome shotgun (WGS) entry which is preliminary data.</text>
</comment>
<gene>
    <name evidence="2" type="ORF">Acr_16g0006410</name>
</gene>
<feature type="region of interest" description="Disordered" evidence="1">
    <location>
        <begin position="88"/>
        <end position="109"/>
    </location>
</feature>
<evidence type="ECO:0000313" key="2">
    <source>
        <dbReference type="EMBL" id="GFZ04017.1"/>
    </source>
</evidence>
<keyword evidence="3" id="KW-1185">Reference proteome</keyword>
<evidence type="ECO:0000313" key="3">
    <source>
        <dbReference type="Proteomes" id="UP000585474"/>
    </source>
</evidence>
<name>A0A7J0FZX0_9ERIC</name>
<feature type="compositionally biased region" description="Polar residues" evidence="1">
    <location>
        <begin position="96"/>
        <end position="105"/>
    </location>
</feature>
<reference evidence="2 3" key="1">
    <citation type="submission" date="2019-07" db="EMBL/GenBank/DDBJ databases">
        <title>De Novo Assembly of kiwifruit Actinidia rufa.</title>
        <authorList>
            <person name="Sugita-Konishi S."/>
            <person name="Sato K."/>
            <person name="Mori E."/>
            <person name="Abe Y."/>
            <person name="Kisaki G."/>
            <person name="Hamano K."/>
            <person name="Suezawa K."/>
            <person name="Otani M."/>
            <person name="Fukuda T."/>
            <person name="Manabe T."/>
            <person name="Gomi K."/>
            <person name="Tabuchi M."/>
            <person name="Akimitsu K."/>
            <person name="Kataoka I."/>
        </authorList>
    </citation>
    <scope>NUCLEOTIDE SEQUENCE [LARGE SCALE GENOMIC DNA]</scope>
    <source>
        <strain evidence="3">cv. Fuchu</strain>
    </source>
</reference>
<sequence length="126" mass="13848">MLLNHSFLEGLVDDGVDGDDDDNDEVEEGDGSLVVDEVDSLMMLFESDEECSSSSYSGDYINESDEKFLFSSWSEEVEEIDCRDFSGFSEEGTLEGQESTDTAGSVTAPLLDDVINMPKPVPTYTM</sequence>
<feature type="compositionally biased region" description="Acidic residues" evidence="1">
    <location>
        <begin position="11"/>
        <end position="30"/>
    </location>
</feature>
<dbReference type="Proteomes" id="UP000585474">
    <property type="component" value="Unassembled WGS sequence"/>
</dbReference>
<dbReference type="EMBL" id="BJWL01000016">
    <property type="protein sequence ID" value="GFZ04017.1"/>
    <property type="molecule type" value="Genomic_DNA"/>
</dbReference>